<accession>Q47I82</accession>
<dbReference type="EMBL" id="CP000089">
    <property type="protein sequence ID" value="AAZ45449.1"/>
    <property type="molecule type" value="Genomic_DNA"/>
</dbReference>
<sequence>MTKYGQHSVTLVAIILTLFLGGCSTEIGLSELPKQEEPLASVVQNGHQAPLPRSTGARIEMHRDETEEAPVIAEENAVFFTLGSAALSHSGTQKLEIIAERLIADRTLHVLLVGYANDNGSSSFNLAVSDNRLATVAAFLRKRGVHGEQIRVQALGSEKNLSNCRSSKCRQKFRRVDLVIRNKK</sequence>
<dbReference type="HOGENOM" id="CLU_1472887_0_0_4"/>
<keyword evidence="3" id="KW-0998">Cell outer membrane</keyword>
<dbReference type="AlphaFoldDB" id="Q47I82"/>
<dbReference type="STRING" id="159087.Daro_0693"/>
<gene>
    <name evidence="6" type="ordered locus">Daro_0693</name>
</gene>
<evidence type="ECO:0000256" key="3">
    <source>
        <dbReference type="ARBA" id="ARBA00023237"/>
    </source>
</evidence>
<name>Q47I82_DECAR</name>
<evidence type="ECO:0000256" key="1">
    <source>
        <dbReference type="ARBA" id="ARBA00004442"/>
    </source>
</evidence>
<dbReference type="eggNOG" id="COG2885">
    <property type="taxonomic scope" value="Bacteria"/>
</dbReference>
<dbReference type="InterPro" id="IPR006664">
    <property type="entry name" value="OMP_bac"/>
</dbReference>
<dbReference type="GO" id="GO:0009279">
    <property type="term" value="C:cell outer membrane"/>
    <property type="evidence" value="ECO:0007669"/>
    <property type="project" value="UniProtKB-SubCell"/>
</dbReference>
<protein>
    <submittedName>
        <fullName evidence="6">OmpA/MotB</fullName>
    </submittedName>
</protein>
<keyword evidence="2 4" id="KW-0472">Membrane</keyword>
<dbReference type="Pfam" id="PF00691">
    <property type="entry name" value="OmpA"/>
    <property type="match status" value="1"/>
</dbReference>
<dbReference type="PROSITE" id="PS51123">
    <property type="entry name" value="OMPA_2"/>
    <property type="match status" value="1"/>
</dbReference>
<dbReference type="PANTHER" id="PTHR30329:SF21">
    <property type="entry name" value="LIPOPROTEIN YIAD-RELATED"/>
    <property type="match status" value="1"/>
</dbReference>
<organism evidence="6">
    <name type="scientific">Dechloromonas aromatica (strain RCB)</name>
    <dbReference type="NCBI Taxonomy" id="159087"/>
    <lineage>
        <taxon>Bacteria</taxon>
        <taxon>Pseudomonadati</taxon>
        <taxon>Pseudomonadota</taxon>
        <taxon>Betaproteobacteria</taxon>
        <taxon>Rhodocyclales</taxon>
        <taxon>Azonexaceae</taxon>
        <taxon>Dechloromonas</taxon>
    </lineage>
</organism>
<dbReference type="InterPro" id="IPR036737">
    <property type="entry name" value="OmpA-like_sf"/>
</dbReference>
<reference evidence="6" key="1">
    <citation type="submission" date="2005-08" db="EMBL/GenBank/DDBJ databases">
        <title>Complete sequence of Dechloromonas aromatica RCB.</title>
        <authorList>
            <person name="Salinero K.K."/>
            <person name="Copeland A."/>
            <person name="Lucas S."/>
            <person name="Lapidus A."/>
            <person name="Barry K."/>
            <person name="Detter J.C."/>
            <person name="Glavina T."/>
            <person name="Hammon N."/>
            <person name="Israni S."/>
            <person name="Pitluck S."/>
            <person name="Di Bartolo G."/>
            <person name="Trong S."/>
            <person name="Schmutz J."/>
            <person name="Larimer F."/>
            <person name="Land M."/>
            <person name="Ivanova N."/>
            <person name="Richardson P."/>
        </authorList>
    </citation>
    <scope>NUCLEOTIDE SEQUENCE</scope>
    <source>
        <strain evidence="6">RCB</strain>
    </source>
</reference>
<evidence type="ECO:0000256" key="4">
    <source>
        <dbReference type="PROSITE-ProRule" id="PRU00473"/>
    </source>
</evidence>
<dbReference type="InterPro" id="IPR006665">
    <property type="entry name" value="OmpA-like"/>
</dbReference>
<dbReference type="Gene3D" id="3.30.1330.60">
    <property type="entry name" value="OmpA-like domain"/>
    <property type="match status" value="1"/>
</dbReference>
<dbReference type="PANTHER" id="PTHR30329">
    <property type="entry name" value="STATOR ELEMENT OF FLAGELLAR MOTOR COMPLEX"/>
    <property type="match status" value="1"/>
</dbReference>
<dbReference type="InterPro" id="IPR050330">
    <property type="entry name" value="Bact_OuterMem_StrucFunc"/>
</dbReference>
<dbReference type="PROSITE" id="PS51257">
    <property type="entry name" value="PROKAR_LIPOPROTEIN"/>
    <property type="match status" value="1"/>
</dbReference>
<evidence type="ECO:0000256" key="2">
    <source>
        <dbReference type="ARBA" id="ARBA00023136"/>
    </source>
</evidence>
<dbReference type="KEGG" id="dar:Daro_0693"/>
<evidence type="ECO:0000259" key="5">
    <source>
        <dbReference type="PROSITE" id="PS51123"/>
    </source>
</evidence>
<dbReference type="PRINTS" id="PR01021">
    <property type="entry name" value="OMPADOMAIN"/>
</dbReference>
<dbReference type="SUPFAM" id="SSF103088">
    <property type="entry name" value="OmpA-like"/>
    <property type="match status" value="1"/>
</dbReference>
<comment type="subcellular location">
    <subcellularLocation>
        <location evidence="1">Cell outer membrane</location>
    </subcellularLocation>
</comment>
<proteinExistence type="predicted"/>
<dbReference type="CDD" id="cd07185">
    <property type="entry name" value="OmpA_C-like"/>
    <property type="match status" value="1"/>
</dbReference>
<feature type="domain" description="OmpA-like" evidence="5">
    <location>
        <begin position="67"/>
        <end position="184"/>
    </location>
</feature>
<evidence type="ECO:0000313" key="6">
    <source>
        <dbReference type="EMBL" id="AAZ45449.1"/>
    </source>
</evidence>